<dbReference type="EMBL" id="FLRE01001695">
    <property type="protein sequence ID" value="SBT57051.1"/>
    <property type="molecule type" value="Genomic_DNA"/>
</dbReference>
<dbReference type="EMBL" id="FLRD01000289">
    <property type="protein sequence ID" value="SBT52338.1"/>
    <property type="molecule type" value="Genomic_DNA"/>
</dbReference>
<evidence type="ECO:0000313" key="2">
    <source>
        <dbReference type="EMBL" id="SBT52338.1"/>
    </source>
</evidence>
<dbReference type="InterPro" id="IPR008780">
    <property type="entry name" value="Plasmodium_Vir"/>
</dbReference>
<reference evidence="2" key="2">
    <citation type="submission" date="2016-05" db="EMBL/GenBank/DDBJ databases">
        <authorList>
            <person name="Lavstsen T."/>
            <person name="Jespersen J.S."/>
        </authorList>
    </citation>
    <scope>NUCLEOTIDE SEQUENCE [LARGE SCALE GENOMIC DNA]</scope>
</reference>
<evidence type="ECO:0000313" key="3">
    <source>
        <dbReference type="EMBL" id="SBT57051.1"/>
    </source>
</evidence>
<accession>A0A1A9A8A2</accession>
<dbReference type="Pfam" id="PF05795">
    <property type="entry name" value="Plasmodium_Vir"/>
    <property type="match status" value="1"/>
</dbReference>
<keyword evidence="5" id="KW-1185">Reference proteome</keyword>
<proteinExistence type="predicted"/>
<evidence type="ECO:0000313" key="4">
    <source>
        <dbReference type="Proteomes" id="UP000078550"/>
    </source>
</evidence>
<sequence length="316" mass="37079">MSVSFKDFPLESLYNEFNKNIEDIGSDYCGIFMREDNKFPGIYTFCKKLVRNLRNILSNKLQNNLVTNPCSYLNYWMSKEVFNIVSHNSVQYQIFISMLLFPWRNTYTELSNIVENCSNPSDIFYSLTDISKFNNIINYVHNFKFLEEKIIPIIPEEKESYCNYIHSFFEKYDEYIRICNADKYENCYKLPKHPSEYNPQNFYNKLQCNKLNEPNAEPPAVPILDDTDGNPKDGESSENNSFHILPIFSSLIGALLVPLLTYKLTPVGSFLNKRIFNKRTQENIYGEMNNIDLEDISEGVNMNLDNEPFHITYQQV</sequence>
<dbReference type="AlphaFoldDB" id="A0A1A9A8A2"/>
<reference evidence="4 5" key="1">
    <citation type="submission" date="2016-05" db="EMBL/GenBank/DDBJ databases">
        <authorList>
            <person name="Naeem Raeece"/>
        </authorList>
    </citation>
    <scope>NUCLEOTIDE SEQUENCE [LARGE SCALE GENOMIC DNA]</scope>
</reference>
<dbReference type="Proteomes" id="UP000078550">
    <property type="component" value="Unassembled WGS sequence"/>
</dbReference>
<name>A0A1A9A8A2_PLAOA</name>
<evidence type="ECO:0000313" key="5">
    <source>
        <dbReference type="Proteomes" id="UP000078555"/>
    </source>
</evidence>
<organism evidence="2 5">
    <name type="scientific">Plasmodium ovale wallikeri</name>
    <dbReference type="NCBI Taxonomy" id="864142"/>
    <lineage>
        <taxon>Eukaryota</taxon>
        <taxon>Sar</taxon>
        <taxon>Alveolata</taxon>
        <taxon>Apicomplexa</taxon>
        <taxon>Aconoidasida</taxon>
        <taxon>Haemosporida</taxon>
        <taxon>Plasmodiidae</taxon>
        <taxon>Plasmodium</taxon>
        <taxon>Plasmodium (Plasmodium)</taxon>
    </lineage>
</organism>
<protein>
    <submittedName>
        <fullName evidence="2">PIR Superfamily Protein</fullName>
    </submittedName>
</protein>
<evidence type="ECO:0000256" key="1">
    <source>
        <dbReference type="SAM" id="MobiDB-lite"/>
    </source>
</evidence>
<dbReference type="Proteomes" id="UP000078555">
    <property type="component" value="Unassembled WGS sequence"/>
</dbReference>
<gene>
    <name evidence="2" type="ORF">POVWA1_063530</name>
    <name evidence="3" type="ORF">POVWA2_077030</name>
</gene>
<feature type="region of interest" description="Disordered" evidence="1">
    <location>
        <begin position="216"/>
        <end position="237"/>
    </location>
</feature>